<protein>
    <submittedName>
        <fullName evidence="2">DUF1289 domain-containing protein</fullName>
    </submittedName>
</protein>
<dbReference type="AlphaFoldDB" id="A0A6N8F7B1"/>
<evidence type="ECO:0000313" key="2">
    <source>
        <dbReference type="EMBL" id="MUH72273.1"/>
    </source>
</evidence>
<dbReference type="RefSeq" id="WP_155695466.1">
    <property type="nucleotide sequence ID" value="NZ_WOCD01000003.1"/>
</dbReference>
<dbReference type="PANTHER" id="PTHR35175:SF1">
    <property type="entry name" value="OXIDOREDUCTASE"/>
    <property type="match status" value="1"/>
</dbReference>
<reference evidence="2 3" key="1">
    <citation type="submission" date="2019-11" db="EMBL/GenBank/DDBJ databases">
        <title>P. haliotis isolates from Z. marina roots.</title>
        <authorList>
            <person name="Cohen M."/>
            <person name="Jospin G."/>
            <person name="Eisen J.A."/>
            <person name="Coil D.A."/>
        </authorList>
    </citation>
    <scope>NUCLEOTIDE SEQUENCE [LARGE SCALE GENOMIC DNA]</scope>
    <source>
        <strain evidence="2 3">UCD-MCMsp1aY</strain>
    </source>
</reference>
<proteinExistence type="predicted"/>
<evidence type="ECO:0000256" key="1">
    <source>
        <dbReference type="SAM" id="MobiDB-lite"/>
    </source>
</evidence>
<feature type="region of interest" description="Disordered" evidence="1">
    <location>
        <begin position="72"/>
        <end position="95"/>
    </location>
</feature>
<dbReference type="OrthoDB" id="8911262at2"/>
<name>A0A6N8F7B1_9GAMM</name>
<dbReference type="Pfam" id="PF06945">
    <property type="entry name" value="DUF1289"/>
    <property type="match status" value="1"/>
</dbReference>
<keyword evidence="3" id="KW-1185">Reference proteome</keyword>
<dbReference type="EMBL" id="WOCD01000003">
    <property type="protein sequence ID" value="MUH72273.1"/>
    <property type="molecule type" value="Genomic_DNA"/>
</dbReference>
<accession>A0A6N8F7B1</accession>
<dbReference type="PANTHER" id="PTHR35175">
    <property type="entry name" value="DUF1289 DOMAIN-CONTAINING PROTEIN"/>
    <property type="match status" value="1"/>
</dbReference>
<sequence length="95" mass="11133">MPQLELFQIPSPCIGTCQNGPNGYCYGCFRSREERFGWMKLDDEHKRHVIKLCQMRKRRWLAKKIEIQQLESGINSTNDNQVNEPTPDLFSSTDK</sequence>
<dbReference type="InterPro" id="IPR010710">
    <property type="entry name" value="DUF1289"/>
</dbReference>
<comment type="caution">
    <text evidence="2">The sequence shown here is derived from an EMBL/GenBank/DDBJ whole genome shotgun (WGS) entry which is preliminary data.</text>
</comment>
<evidence type="ECO:0000313" key="3">
    <source>
        <dbReference type="Proteomes" id="UP000439994"/>
    </source>
</evidence>
<dbReference type="Proteomes" id="UP000439994">
    <property type="component" value="Unassembled WGS sequence"/>
</dbReference>
<gene>
    <name evidence="2" type="ORF">GNP35_07155</name>
</gene>
<organism evidence="2 3">
    <name type="scientific">Psychrosphaera haliotis</name>
    <dbReference type="NCBI Taxonomy" id="555083"/>
    <lineage>
        <taxon>Bacteria</taxon>
        <taxon>Pseudomonadati</taxon>
        <taxon>Pseudomonadota</taxon>
        <taxon>Gammaproteobacteria</taxon>
        <taxon>Alteromonadales</taxon>
        <taxon>Pseudoalteromonadaceae</taxon>
        <taxon>Psychrosphaera</taxon>
    </lineage>
</organism>